<dbReference type="EMBL" id="BMAO01013305">
    <property type="protein sequence ID" value="GFQ87800.1"/>
    <property type="molecule type" value="Genomic_DNA"/>
</dbReference>
<gene>
    <name evidence="2" type="ORF">TNCT_308091</name>
</gene>
<evidence type="ECO:0000313" key="3">
    <source>
        <dbReference type="Proteomes" id="UP000887116"/>
    </source>
</evidence>
<keyword evidence="3" id="KW-1185">Reference proteome</keyword>
<comment type="caution">
    <text evidence="2">The sequence shown here is derived from an EMBL/GenBank/DDBJ whole genome shotgun (WGS) entry which is preliminary data.</text>
</comment>
<name>A0A8X6KV78_TRICU</name>
<feature type="region of interest" description="Disordered" evidence="1">
    <location>
        <begin position="1"/>
        <end position="78"/>
    </location>
</feature>
<dbReference type="Proteomes" id="UP000887116">
    <property type="component" value="Unassembled WGS sequence"/>
</dbReference>
<reference evidence="2" key="1">
    <citation type="submission" date="2020-07" db="EMBL/GenBank/DDBJ databases">
        <title>Multicomponent nature underlies the extraordinary mechanical properties of spider dragline silk.</title>
        <authorList>
            <person name="Kono N."/>
            <person name="Nakamura H."/>
            <person name="Mori M."/>
            <person name="Yoshida Y."/>
            <person name="Ohtoshi R."/>
            <person name="Malay A.D."/>
            <person name="Moran D.A.P."/>
            <person name="Tomita M."/>
            <person name="Numata K."/>
            <person name="Arakawa K."/>
        </authorList>
    </citation>
    <scope>NUCLEOTIDE SEQUENCE</scope>
</reference>
<protein>
    <submittedName>
        <fullName evidence="2">Uncharacterized protein</fullName>
    </submittedName>
</protein>
<proteinExistence type="predicted"/>
<accession>A0A8X6KV78</accession>
<sequence>MTTSEAADESQDRSEKSSQCPPEGAVSNIDRQAMSGRSSPWPPQGAANNNKKLLPGRSSPYQLRSRRQVSERQKSYRKSSPYTIRIILRNNEKQGSSVRRSLYLIRAGGVETAKSKISTFRPYKQR</sequence>
<evidence type="ECO:0000256" key="1">
    <source>
        <dbReference type="SAM" id="MobiDB-lite"/>
    </source>
</evidence>
<organism evidence="2 3">
    <name type="scientific">Trichonephila clavata</name>
    <name type="common">Joro spider</name>
    <name type="synonym">Nephila clavata</name>
    <dbReference type="NCBI Taxonomy" id="2740835"/>
    <lineage>
        <taxon>Eukaryota</taxon>
        <taxon>Metazoa</taxon>
        <taxon>Ecdysozoa</taxon>
        <taxon>Arthropoda</taxon>
        <taxon>Chelicerata</taxon>
        <taxon>Arachnida</taxon>
        <taxon>Araneae</taxon>
        <taxon>Araneomorphae</taxon>
        <taxon>Entelegynae</taxon>
        <taxon>Araneoidea</taxon>
        <taxon>Nephilidae</taxon>
        <taxon>Trichonephila</taxon>
    </lineage>
</organism>
<dbReference type="AlphaFoldDB" id="A0A8X6KV78"/>
<evidence type="ECO:0000313" key="2">
    <source>
        <dbReference type="EMBL" id="GFQ87800.1"/>
    </source>
</evidence>